<dbReference type="InterPro" id="IPR000515">
    <property type="entry name" value="MetI-like"/>
</dbReference>
<keyword evidence="2 7" id="KW-0813">Transport</keyword>
<feature type="transmembrane region" description="Helical" evidence="7">
    <location>
        <begin position="278"/>
        <end position="298"/>
    </location>
</feature>
<dbReference type="Proteomes" id="UP000295632">
    <property type="component" value="Unassembled WGS sequence"/>
</dbReference>
<dbReference type="OrthoDB" id="9773683at2"/>
<evidence type="ECO:0000313" key="10">
    <source>
        <dbReference type="Proteomes" id="UP000295632"/>
    </source>
</evidence>
<dbReference type="InterPro" id="IPR035906">
    <property type="entry name" value="MetI-like_sf"/>
</dbReference>
<comment type="subcellular location">
    <subcellularLocation>
        <location evidence="1 7">Cell membrane</location>
        <topology evidence="1 7">Multi-pass membrane protein</topology>
    </subcellularLocation>
</comment>
<keyword evidence="3" id="KW-1003">Cell membrane</keyword>
<organism evidence="9 10">
    <name type="scientific">Aureibacillus halotolerans</name>
    <dbReference type="NCBI Taxonomy" id="1508390"/>
    <lineage>
        <taxon>Bacteria</taxon>
        <taxon>Bacillati</taxon>
        <taxon>Bacillota</taxon>
        <taxon>Bacilli</taxon>
        <taxon>Bacillales</taxon>
        <taxon>Bacillaceae</taxon>
        <taxon>Aureibacillus</taxon>
    </lineage>
</organism>
<comment type="caution">
    <text evidence="9">The sequence shown here is derived from an EMBL/GenBank/DDBJ whole genome shotgun (WGS) entry which is preliminary data.</text>
</comment>
<dbReference type="PROSITE" id="PS50928">
    <property type="entry name" value="ABC_TM1"/>
    <property type="match status" value="1"/>
</dbReference>
<dbReference type="InterPro" id="IPR045621">
    <property type="entry name" value="BPD_transp_1_N"/>
</dbReference>
<evidence type="ECO:0000256" key="1">
    <source>
        <dbReference type="ARBA" id="ARBA00004651"/>
    </source>
</evidence>
<reference evidence="9 10" key="1">
    <citation type="submission" date="2019-03" db="EMBL/GenBank/DDBJ databases">
        <title>Genomic Encyclopedia of Type Strains, Phase IV (KMG-IV): sequencing the most valuable type-strain genomes for metagenomic binning, comparative biology and taxonomic classification.</title>
        <authorList>
            <person name="Goeker M."/>
        </authorList>
    </citation>
    <scope>NUCLEOTIDE SEQUENCE [LARGE SCALE GENOMIC DNA]</scope>
    <source>
        <strain evidence="9 10">DSM 28697</strain>
    </source>
</reference>
<feature type="transmembrane region" description="Helical" evidence="7">
    <location>
        <begin position="129"/>
        <end position="152"/>
    </location>
</feature>
<feature type="transmembrane region" description="Helical" evidence="7">
    <location>
        <begin position="172"/>
        <end position="191"/>
    </location>
</feature>
<evidence type="ECO:0000256" key="4">
    <source>
        <dbReference type="ARBA" id="ARBA00022692"/>
    </source>
</evidence>
<evidence type="ECO:0000259" key="8">
    <source>
        <dbReference type="PROSITE" id="PS50928"/>
    </source>
</evidence>
<name>A0A4V3D685_9BACI</name>
<dbReference type="RefSeq" id="WP_133578647.1">
    <property type="nucleotide sequence ID" value="NZ_SNYJ01000001.1"/>
</dbReference>
<dbReference type="CDD" id="cd06261">
    <property type="entry name" value="TM_PBP2"/>
    <property type="match status" value="1"/>
</dbReference>
<evidence type="ECO:0000256" key="3">
    <source>
        <dbReference type="ARBA" id="ARBA00022475"/>
    </source>
</evidence>
<protein>
    <submittedName>
        <fullName evidence="9">Oligopeptide transport system permease protein</fullName>
    </submittedName>
</protein>
<dbReference type="Pfam" id="PF00528">
    <property type="entry name" value="BPD_transp_1"/>
    <property type="match status" value="1"/>
</dbReference>
<dbReference type="Gene3D" id="1.10.3720.10">
    <property type="entry name" value="MetI-like"/>
    <property type="match status" value="1"/>
</dbReference>
<proteinExistence type="inferred from homology"/>
<comment type="similarity">
    <text evidence="7">Belongs to the binding-protein-dependent transport system permease family.</text>
</comment>
<dbReference type="AlphaFoldDB" id="A0A4V3D685"/>
<dbReference type="Pfam" id="PF19300">
    <property type="entry name" value="BPD_transp_1_N"/>
    <property type="match status" value="1"/>
</dbReference>
<keyword evidence="4 7" id="KW-0812">Transmembrane</keyword>
<feature type="transmembrane region" description="Helical" evidence="7">
    <location>
        <begin position="98"/>
        <end position="122"/>
    </location>
</feature>
<evidence type="ECO:0000256" key="6">
    <source>
        <dbReference type="ARBA" id="ARBA00023136"/>
    </source>
</evidence>
<feature type="transmembrane region" description="Helical" evidence="7">
    <location>
        <begin position="226"/>
        <end position="248"/>
    </location>
</feature>
<dbReference type="EMBL" id="SNYJ01000001">
    <property type="protein sequence ID" value="TDQ42817.1"/>
    <property type="molecule type" value="Genomic_DNA"/>
</dbReference>
<gene>
    <name evidence="9" type="ORF">EV213_101246</name>
</gene>
<evidence type="ECO:0000313" key="9">
    <source>
        <dbReference type="EMBL" id="TDQ42817.1"/>
    </source>
</evidence>
<dbReference type="GO" id="GO:0055085">
    <property type="term" value="P:transmembrane transport"/>
    <property type="evidence" value="ECO:0007669"/>
    <property type="project" value="InterPro"/>
</dbReference>
<dbReference type="GO" id="GO:0005886">
    <property type="term" value="C:plasma membrane"/>
    <property type="evidence" value="ECO:0007669"/>
    <property type="project" value="UniProtKB-SubCell"/>
</dbReference>
<keyword evidence="10" id="KW-1185">Reference proteome</keyword>
<evidence type="ECO:0000256" key="5">
    <source>
        <dbReference type="ARBA" id="ARBA00022989"/>
    </source>
</evidence>
<evidence type="ECO:0000256" key="7">
    <source>
        <dbReference type="RuleBase" id="RU363032"/>
    </source>
</evidence>
<dbReference type="SUPFAM" id="SSF161098">
    <property type="entry name" value="MetI-like"/>
    <property type="match status" value="1"/>
</dbReference>
<feature type="transmembrane region" description="Helical" evidence="7">
    <location>
        <begin position="9"/>
        <end position="27"/>
    </location>
</feature>
<keyword evidence="6 7" id="KW-0472">Membrane</keyword>
<keyword evidence="5 7" id="KW-1133">Transmembrane helix</keyword>
<feature type="domain" description="ABC transmembrane type-1" evidence="8">
    <location>
        <begin position="94"/>
        <end position="295"/>
    </location>
</feature>
<evidence type="ECO:0000256" key="2">
    <source>
        <dbReference type="ARBA" id="ARBA00022448"/>
    </source>
</evidence>
<dbReference type="PANTHER" id="PTHR30465:SF74">
    <property type="entry name" value="OLIGOPEPTIDE TRANSPORT SYSTEM PERMEASE PROTEIN OPPB"/>
    <property type="match status" value="1"/>
</dbReference>
<accession>A0A4V3D685</accession>
<dbReference type="PANTHER" id="PTHR30465">
    <property type="entry name" value="INNER MEMBRANE ABC TRANSPORTER"/>
    <property type="match status" value="1"/>
</dbReference>
<sequence>MGKYALSRLGYMVVTFIVIATLTFLLMQGLPGSPYKNAEKLSPAQIELLNERYGLDDPLPERYVTFWVNMFQGDLGQSFQYPGRDVLPMITARIQPSAVLGLEAIILGTVVGLILGIIAALRQNTSIDYIALIIAVLGISIPSFVFAGVMQYSFGVEFRILPVAGWDGLEYHVMPVLALSVVVIATVARFMRTEMIEVLGQDYIITARAKGVSPLAVIIKHSIRNALIPVITILGPLVVSIVTGSLVIERIFGIPGIGEQFVQSILVNDYPVIMGTTLFYSVIFIVTIFLIDIFYGIIDPRIRLAGGSN</sequence>